<gene>
    <name evidence="1" type="ORF">HPB51_014838</name>
</gene>
<reference evidence="1" key="2">
    <citation type="submission" date="2021-09" db="EMBL/GenBank/DDBJ databases">
        <authorList>
            <person name="Jia N."/>
            <person name="Wang J."/>
            <person name="Shi W."/>
            <person name="Du L."/>
            <person name="Sun Y."/>
            <person name="Zhan W."/>
            <person name="Jiang J."/>
            <person name="Wang Q."/>
            <person name="Zhang B."/>
            <person name="Ji P."/>
            <person name="Sakyi L.B."/>
            <person name="Cui X."/>
            <person name="Yuan T."/>
            <person name="Jiang B."/>
            <person name="Yang W."/>
            <person name="Lam T.T.-Y."/>
            <person name="Chang Q."/>
            <person name="Ding S."/>
            <person name="Wang X."/>
            <person name="Zhu J."/>
            <person name="Ruan X."/>
            <person name="Zhao L."/>
            <person name="Wei J."/>
            <person name="Que T."/>
            <person name="Du C."/>
            <person name="Cheng J."/>
            <person name="Dai P."/>
            <person name="Han X."/>
            <person name="Huang E."/>
            <person name="Gao Y."/>
            <person name="Liu J."/>
            <person name="Shao H."/>
            <person name="Ye R."/>
            <person name="Li L."/>
            <person name="Wei W."/>
            <person name="Wang X."/>
            <person name="Wang C."/>
            <person name="Huo Q."/>
            <person name="Li W."/>
            <person name="Guo W."/>
            <person name="Chen H."/>
            <person name="Chen S."/>
            <person name="Zhou L."/>
            <person name="Zhou L."/>
            <person name="Ni X."/>
            <person name="Tian J."/>
            <person name="Zhou Y."/>
            <person name="Sheng Y."/>
            <person name="Liu T."/>
            <person name="Pan Y."/>
            <person name="Xia L."/>
            <person name="Li J."/>
            <person name="Zhao F."/>
            <person name="Cao W."/>
        </authorList>
    </citation>
    <scope>NUCLEOTIDE SEQUENCE</scope>
    <source>
        <strain evidence="1">Rmic-2018</strain>
        <tissue evidence="1">Larvae</tissue>
    </source>
</reference>
<evidence type="ECO:0000313" key="1">
    <source>
        <dbReference type="EMBL" id="KAH8023589.1"/>
    </source>
</evidence>
<protein>
    <submittedName>
        <fullName evidence="1">Uncharacterized protein</fullName>
    </submittedName>
</protein>
<accession>A0A9J6DMW6</accession>
<sequence>MNAAPKKPHLPKEDFKVIIRPKDSFNTAGYCVAQTGDCMLRATGLTPEEVVKDSIRISEWQNIIVVSTLVLARAGKYTAMKVFRICDRITYEVAAYITAPENTSTGIN</sequence>
<dbReference type="EMBL" id="JABSTU010000008">
    <property type="protein sequence ID" value="KAH8023589.1"/>
    <property type="molecule type" value="Genomic_DNA"/>
</dbReference>
<comment type="caution">
    <text evidence="1">The sequence shown here is derived from an EMBL/GenBank/DDBJ whole genome shotgun (WGS) entry which is preliminary data.</text>
</comment>
<dbReference type="Proteomes" id="UP000821866">
    <property type="component" value="Chromosome 6"/>
</dbReference>
<name>A0A9J6DMW6_RHIMP</name>
<reference evidence="1" key="1">
    <citation type="journal article" date="2020" name="Cell">
        <title>Large-Scale Comparative Analyses of Tick Genomes Elucidate Their Genetic Diversity and Vector Capacities.</title>
        <authorList>
            <consortium name="Tick Genome and Microbiome Consortium (TIGMIC)"/>
            <person name="Jia N."/>
            <person name="Wang J."/>
            <person name="Shi W."/>
            <person name="Du L."/>
            <person name="Sun Y."/>
            <person name="Zhan W."/>
            <person name="Jiang J.F."/>
            <person name="Wang Q."/>
            <person name="Zhang B."/>
            <person name="Ji P."/>
            <person name="Bell-Sakyi L."/>
            <person name="Cui X.M."/>
            <person name="Yuan T.T."/>
            <person name="Jiang B.G."/>
            <person name="Yang W.F."/>
            <person name="Lam T.T."/>
            <person name="Chang Q.C."/>
            <person name="Ding S.J."/>
            <person name="Wang X.J."/>
            <person name="Zhu J.G."/>
            <person name="Ruan X.D."/>
            <person name="Zhao L."/>
            <person name="Wei J.T."/>
            <person name="Ye R.Z."/>
            <person name="Que T.C."/>
            <person name="Du C.H."/>
            <person name="Zhou Y.H."/>
            <person name="Cheng J.X."/>
            <person name="Dai P.F."/>
            <person name="Guo W.B."/>
            <person name="Han X.H."/>
            <person name="Huang E.J."/>
            <person name="Li L.F."/>
            <person name="Wei W."/>
            <person name="Gao Y.C."/>
            <person name="Liu J.Z."/>
            <person name="Shao H.Z."/>
            <person name="Wang X."/>
            <person name="Wang C.C."/>
            <person name="Yang T.C."/>
            <person name="Huo Q.B."/>
            <person name="Li W."/>
            <person name="Chen H.Y."/>
            <person name="Chen S.E."/>
            <person name="Zhou L.G."/>
            <person name="Ni X.B."/>
            <person name="Tian J.H."/>
            <person name="Sheng Y."/>
            <person name="Liu T."/>
            <person name="Pan Y.S."/>
            <person name="Xia L.Y."/>
            <person name="Li J."/>
            <person name="Zhao F."/>
            <person name="Cao W.C."/>
        </authorList>
    </citation>
    <scope>NUCLEOTIDE SEQUENCE</scope>
    <source>
        <strain evidence="1">Rmic-2018</strain>
    </source>
</reference>
<evidence type="ECO:0000313" key="2">
    <source>
        <dbReference type="Proteomes" id="UP000821866"/>
    </source>
</evidence>
<keyword evidence="2" id="KW-1185">Reference proteome</keyword>
<dbReference type="AlphaFoldDB" id="A0A9J6DMW6"/>
<organism evidence="1 2">
    <name type="scientific">Rhipicephalus microplus</name>
    <name type="common">Cattle tick</name>
    <name type="synonym">Boophilus microplus</name>
    <dbReference type="NCBI Taxonomy" id="6941"/>
    <lineage>
        <taxon>Eukaryota</taxon>
        <taxon>Metazoa</taxon>
        <taxon>Ecdysozoa</taxon>
        <taxon>Arthropoda</taxon>
        <taxon>Chelicerata</taxon>
        <taxon>Arachnida</taxon>
        <taxon>Acari</taxon>
        <taxon>Parasitiformes</taxon>
        <taxon>Ixodida</taxon>
        <taxon>Ixodoidea</taxon>
        <taxon>Ixodidae</taxon>
        <taxon>Rhipicephalinae</taxon>
        <taxon>Rhipicephalus</taxon>
        <taxon>Boophilus</taxon>
    </lineage>
</organism>
<proteinExistence type="predicted"/>